<dbReference type="Proteomes" id="UP000310066">
    <property type="component" value="Unassembled WGS sequence"/>
</dbReference>
<gene>
    <name evidence="1" type="ORF">B0A54_00124</name>
</gene>
<dbReference type="EMBL" id="NAJP01000001">
    <property type="protein sequence ID" value="TKA49458.1"/>
    <property type="molecule type" value="Genomic_DNA"/>
</dbReference>
<protein>
    <submittedName>
        <fullName evidence="1">Uncharacterized protein</fullName>
    </submittedName>
</protein>
<evidence type="ECO:0000313" key="1">
    <source>
        <dbReference type="EMBL" id="TKA49458.1"/>
    </source>
</evidence>
<reference evidence="1 2" key="1">
    <citation type="submission" date="2017-03" db="EMBL/GenBank/DDBJ databases">
        <title>Genomes of endolithic fungi from Antarctica.</title>
        <authorList>
            <person name="Coleine C."/>
            <person name="Masonjones S."/>
            <person name="Stajich J.E."/>
        </authorList>
    </citation>
    <scope>NUCLEOTIDE SEQUENCE [LARGE SCALE GENOMIC DNA]</scope>
    <source>
        <strain evidence="1 2">CCFEE 5311</strain>
    </source>
</reference>
<dbReference type="OrthoDB" id="3913861at2759"/>
<organism evidence="1 2">
    <name type="scientific">Friedmanniomyces endolithicus</name>
    <dbReference type="NCBI Taxonomy" id="329885"/>
    <lineage>
        <taxon>Eukaryota</taxon>
        <taxon>Fungi</taxon>
        <taxon>Dikarya</taxon>
        <taxon>Ascomycota</taxon>
        <taxon>Pezizomycotina</taxon>
        <taxon>Dothideomycetes</taxon>
        <taxon>Dothideomycetidae</taxon>
        <taxon>Mycosphaerellales</taxon>
        <taxon>Teratosphaeriaceae</taxon>
        <taxon>Friedmanniomyces</taxon>
    </lineage>
</organism>
<sequence length="128" mass="14583">MTADITVRMRDRRKRKEVDSNRLRWSARMQHPYTSSDRSSSYPPIMHFLPALTLATLATSALAKKLPLPGWDKYAEERGFAGHEDPREFGHGGLQAREAEPEAIECWEQAHGSKAVVYKPYGEHENFG</sequence>
<comment type="caution">
    <text evidence="1">The sequence shown here is derived from an EMBL/GenBank/DDBJ whole genome shotgun (WGS) entry which is preliminary data.</text>
</comment>
<name>A0A4U0VJT1_9PEZI</name>
<proteinExistence type="predicted"/>
<dbReference type="AlphaFoldDB" id="A0A4U0VJT1"/>
<accession>A0A4U0VJT1</accession>
<evidence type="ECO:0000313" key="2">
    <source>
        <dbReference type="Proteomes" id="UP000310066"/>
    </source>
</evidence>